<protein>
    <submittedName>
        <fullName evidence="1">Glycine dehydrogenase (Decarboxylating)</fullName>
    </submittedName>
</protein>
<comment type="caution">
    <text evidence="1">The sequence shown here is derived from an EMBL/GenBank/DDBJ whole genome shotgun (WGS) entry which is preliminary data.</text>
</comment>
<reference evidence="1 2" key="1">
    <citation type="submission" date="2016-08" db="EMBL/GenBank/DDBJ databases">
        <title>Genome sequence of Clavibacter michiganensis subsp. michiganensis strain CASJ007.</title>
        <authorList>
            <person name="Thapa S.P."/>
            <person name="Coaker G."/>
        </authorList>
    </citation>
    <scope>NUCLEOTIDE SEQUENCE [LARGE SCALE GENOMIC DNA]</scope>
    <source>
        <strain evidence="1">CASJ007</strain>
    </source>
</reference>
<name>A0A251XIU8_CLAMM</name>
<organism evidence="1 2">
    <name type="scientific">Clavibacter michiganensis subsp. michiganensis</name>
    <dbReference type="NCBI Taxonomy" id="33013"/>
    <lineage>
        <taxon>Bacteria</taxon>
        <taxon>Bacillati</taxon>
        <taxon>Actinomycetota</taxon>
        <taxon>Actinomycetes</taxon>
        <taxon>Micrococcales</taxon>
        <taxon>Microbacteriaceae</taxon>
        <taxon>Clavibacter</taxon>
    </lineage>
</organism>
<dbReference type="GO" id="GO:0030170">
    <property type="term" value="F:pyridoxal phosphate binding"/>
    <property type="evidence" value="ECO:0007669"/>
    <property type="project" value="TreeGrafter"/>
</dbReference>
<dbReference type="Proteomes" id="UP000195062">
    <property type="component" value="Unassembled WGS sequence"/>
</dbReference>
<dbReference type="InterPro" id="IPR020581">
    <property type="entry name" value="GDC_P"/>
</dbReference>
<evidence type="ECO:0000313" key="2">
    <source>
        <dbReference type="Proteomes" id="UP000195062"/>
    </source>
</evidence>
<dbReference type="GO" id="GO:0005960">
    <property type="term" value="C:glycine cleavage complex"/>
    <property type="evidence" value="ECO:0007669"/>
    <property type="project" value="TreeGrafter"/>
</dbReference>
<dbReference type="PANTHER" id="PTHR11773">
    <property type="entry name" value="GLYCINE DEHYDROGENASE, DECARBOXYLATING"/>
    <property type="match status" value="1"/>
</dbReference>
<dbReference type="GO" id="GO:0016594">
    <property type="term" value="F:glycine binding"/>
    <property type="evidence" value="ECO:0007669"/>
    <property type="project" value="TreeGrafter"/>
</dbReference>
<sequence>MSIRTSEYLTHAVFSTHRSETGMMRYLKRLSDKDYALDRGMIPLAPAP</sequence>
<proteinExistence type="predicted"/>
<dbReference type="GO" id="GO:0004375">
    <property type="term" value="F:glycine dehydrogenase (decarboxylating) activity"/>
    <property type="evidence" value="ECO:0007669"/>
    <property type="project" value="InterPro"/>
</dbReference>
<dbReference type="GO" id="GO:0005829">
    <property type="term" value="C:cytosol"/>
    <property type="evidence" value="ECO:0007669"/>
    <property type="project" value="TreeGrafter"/>
</dbReference>
<accession>A0A251XIU8</accession>
<dbReference type="EMBL" id="MDHH01000001">
    <property type="protein sequence ID" value="OUE03465.1"/>
    <property type="molecule type" value="Genomic_DNA"/>
</dbReference>
<evidence type="ECO:0000313" key="1">
    <source>
        <dbReference type="EMBL" id="OUE03465.1"/>
    </source>
</evidence>
<dbReference type="GO" id="GO:0019464">
    <property type="term" value="P:glycine decarboxylation via glycine cleavage system"/>
    <property type="evidence" value="ECO:0007669"/>
    <property type="project" value="TreeGrafter"/>
</dbReference>
<dbReference type="PANTHER" id="PTHR11773:SF1">
    <property type="entry name" value="GLYCINE DEHYDROGENASE (DECARBOXYLATING), MITOCHONDRIAL"/>
    <property type="match status" value="1"/>
</dbReference>
<dbReference type="AlphaFoldDB" id="A0A251XIU8"/>
<gene>
    <name evidence="1" type="primary">gcvP_2</name>
    <name evidence="1" type="ORF">CMMCAS07_00850</name>
</gene>
<keyword evidence="2" id="KW-1185">Reference proteome</keyword>